<sequence length="166" mass="18306">MNVEQRRGSNSMGLSIRNLALPPNMVRVDSTVHTNNVPEAASTPEPSAQRPEVASTPEPPAQRFETAATPEQPAQRPETAALELPPLWFVADAAATLSVWDDARNQKILDVQPGAQMRVFCPMKREGRQTWAKVCVFHDTLGSLAIGWTVVADEESGEQFLQELRF</sequence>
<protein>
    <submittedName>
        <fullName evidence="2">Uncharacterized protein</fullName>
    </submittedName>
</protein>
<feature type="region of interest" description="Disordered" evidence="1">
    <location>
        <begin position="22"/>
        <end position="81"/>
    </location>
</feature>
<proteinExistence type="predicted"/>
<dbReference type="AlphaFoldDB" id="A0A6C0KEU4"/>
<evidence type="ECO:0000256" key="1">
    <source>
        <dbReference type="SAM" id="MobiDB-lite"/>
    </source>
</evidence>
<reference evidence="2" key="1">
    <citation type="journal article" date="2020" name="Nature">
        <title>Giant virus diversity and host interactions through global metagenomics.</title>
        <authorList>
            <person name="Schulz F."/>
            <person name="Roux S."/>
            <person name="Paez-Espino D."/>
            <person name="Jungbluth S."/>
            <person name="Walsh D.A."/>
            <person name="Denef V.J."/>
            <person name="McMahon K.D."/>
            <person name="Konstantinidis K.T."/>
            <person name="Eloe-Fadrosh E.A."/>
            <person name="Kyrpides N.C."/>
            <person name="Woyke T."/>
        </authorList>
    </citation>
    <scope>NUCLEOTIDE SEQUENCE</scope>
    <source>
        <strain evidence="2">GVMAG-S-1103017-68</strain>
    </source>
</reference>
<evidence type="ECO:0000313" key="2">
    <source>
        <dbReference type="EMBL" id="QHU15287.1"/>
    </source>
</evidence>
<accession>A0A6C0KEU4</accession>
<organism evidence="2">
    <name type="scientific">viral metagenome</name>
    <dbReference type="NCBI Taxonomy" id="1070528"/>
    <lineage>
        <taxon>unclassified sequences</taxon>
        <taxon>metagenomes</taxon>
        <taxon>organismal metagenomes</taxon>
    </lineage>
</organism>
<name>A0A6C0KEU4_9ZZZZ</name>
<dbReference type="EMBL" id="MN740854">
    <property type="protein sequence ID" value="QHU15287.1"/>
    <property type="molecule type" value="Genomic_DNA"/>
</dbReference>